<accession>A0A1C3REP8</accession>
<dbReference type="EMBL" id="FLYE01000004">
    <property type="protein sequence ID" value="SCA55725.1"/>
    <property type="molecule type" value="Genomic_DNA"/>
</dbReference>
<evidence type="ECO:0000313" key="2">
    <source>
        <dbReference type="EMBL" id="SCA55725.1"/>
    </source>
</evidence>
<protein>
    <submittedName>
        <fullName evidence="2">Uncharacterized protein</fullName>
    </submittedName>
</protein>
<evidence type="ECO:0000313" key="3">
    <source>
        <dbReference type="Proteomes" id="UP000231658"/>
    </source>
</evidence>
<dbReference type="SUPFAM" id="SSF53850">
    <property type="entry name" value="Periplasmic binding protein-like II"/>
    <property type="match status" value="1"/>
</dbReference>
<gene>
    <name evidence="2" type="ORF">MTBPR1_120031</name>
</gene>
<reference evidence="2 3" key="1">
    <citation type="submission" date="2016-07" db="EMBL/GenBank/DDBJ databases">
        <authorList>
            <person name="Lefevre C.T."/>
        </authorList>
    </citation>
    <scope>NUCLEOTIDE SEQUENCE [LARGE SCALE GENOMIC DNA]</scope>
    <source>
        <strain evidence="2">PR1</strain>
    </source>
</reference>
<dbReference type="RefSeq" id="WP_069186435.1">
    <property type="nucleotide sequence ID" value="NZ_FLYE01000004.1"/>
</dbReference>
<dbReference type="Proteomes" id="UP000231658">
    <property type="component" value="Unassembled WGS sequence"/>
</dbReference>
<sequence length="233" mass="25873">MKSFCCLLALMVLLLCTGNVRAHDPIKIGIFDFPPFYSKSLHTGAEGILADYARQAMAKVGFTPKFKAFHTPVLMEKLREGEVDVAMLIRHPALTDKVLYSKKIIAQINLVSYRGEKAEPVKTLEDLAGKRILSLAGYGYGGILNKLKELPAPPKFIEINDIYSGLEMLSAGRGDYFLSYLQPSQEIAKRKGYLQAGTWLVSDPISTFDVYWVVSAKAANAKRILARLESLQN</sequence>
<organism evidence="2 3">
    <name type="scientific">Candidatus Terasakiella magnetica</name>
    <dbReference type="NCBI Taxonomy" id="1867952"/>
    <lineage>
        <taxon>Bacteria</taxon>
        <taxon>Pseudomonadati</taxon>
        <taxon>Pseudomonadota</taxon>
        <taxon>Alphaproteobacteria</taxon>
        <taxon>Rhodospirillales</taxon>
        <taxon>Terasakiellaceae</taxon>
        <taxon>Terasakiella</taxon>
    </lineage>
</organism>
<evidence type="ECO:0000256" key="1">
    <source>
        <dbReference type="SAM" id="SignalP"/>
    </source>
</evidence>
<feature type="chain" id="PRO_5008680684" evidence="1">
    <location>
        <begin position="23"/>
        <end position="233"/>
    </location>
</feature>
<keyword evidence="1" id="KW-0732">Signal</keyword>
<name>A0A1C3REP8_9PROT</name>
<dbReference type="AlphaFoldDB" id="A0A1C3REP8"/>
<dbReference type="STRING" id="1867952.MTBPR1_120031"/>
<keyword evidence="3" id="KW-1185">Reference proteome</keyword>
<proteinExistence type="predicted"/>
<dbReference type="OrthoDB" id="9799287at2"/>
<dbReference type="Gene3D" id="3.40.190.10">
    <property type="entry name" value="Periplasmic binding protein-like II"/>
    <property type="match status" value="2"/>
</dbReference>
<feature type="signal peptide" evidence="1">
    <location>
        <begin position="1"/>
        <end position="22"/>
    </location>
</feature>